<keyword evidence="8" id="KW-0406">Ion transport</keyword>
<dbReference type="PANTHER" id="PTHR13822">
    <property type="entry name" value="ATP SYNTHASE DELTA/EPSILON CHAIN"/>
    <property type="match status" value="1"/>
</dbReference>
<evidence type="ECO:0000256" key="6">
    <source>
        <dbReference type="ARBA" id="ARBA00022792"/>
    </source>
</evidence>
<dbReference type="Gene3D" id="2.60.15.10">
    <property type="entry name" value="F0F1 ATP synthase delta/epsilon subunit, N-terminal"/>
    <property type="match status" value="1"/>
</dbReference>
<dbReference type="HAMAP" id="MF_00530">
    <property type="entry name" value="ATP_synth_epsil_bac"/>
    <property type="match status" value="1"/>
</dbReference>
<protein>
    <recommendedName>
        <fullName evidence="3">ATP synthase subunit delta, mitochondrial</fullName>
    </recommendedName>
    <alternativeName>
        <fullName evidence="12">F-ATPase delta subunit</fullName>
    </alternativeName>
</protein>
<dbReference type="GO" id="GO:0005743">
    <property type="term" value="C:mitochondrial inner membrane"/>
    <property type="evidence" value="ECO:0007669"/>
    <property type="project" value="UniProtKB-SubCell"/>
</dbReference>
<keyword evidence="9" id="KW-0496">Mitochondrion</keyword>
<evidence type="ECO:0000256" key="12">
    <source>
        <dbReference type="ARBA" id="ARBA00031669"/>
    </source>
</evidence>
<dbReference type="AlphaFoldDB" id="A0A4P9X931"/>
<dbReference type="InterPro" id="IPR001469">
    <property type="entry name" value="ATP_synth_F1_dsu/esu"/>
</dbReference>
<keyword evidence="6" id="KW-0999">Mitochondrion inner membrane</keyword>
<dbReference type="Proteomes" id="UP000274922">
    <property type="component" value="Unassembled WGS sequence"/>
</dbReference>
<evidence type="ECO:0000313" key="15">
    <source>
        <dbReference type="Proteomes" id="UP000274922"/>
    </source>
</evidence>
<dbReference type="SUPFAM" id="SSF51344">
    <property type="entry name" value="Epsilon subunit of F1F0-ATP synthase N-terminal domain"/>
    <property type="match status" value="1"/>
</dbReference>
<evidence type="ECO:0000256" key="5">
    <source>
        <dbReference type="ARBA" id="ARBA00022781"/>
    </source>
</evidence>
<evidence type="ECO:0000256" key="1">
    <source>
        <dbReference type="ARBA" id="ARBA00004273"/>
    </source>
</evidence>
<reference evidence="15" key="1">
    <citation type="journal article" date="2018" name="Nat. Microbiol.">
        <title>Leveraging single-cell genomics to expand the fungal tree of life.</title>
        <authorList>
            <person name="Ahrendt S.R."/>
            <person name="Quandt C.A."/>
            <person name="Ciobanu D."/>
            <person name="Clum A."/>
            <person name="Salamov A."/>
            <person name="Andreopoulos B."/>
            <person name="Cheng J.F."/>
            <person name="Woyke T."/>
            <person name="Pelin A."/>
            <person name="Henrissat B."/>
            <person name="Reynolds N.K."/>
            <person name="Benny G.L."/>
            <person name="Smith M.E."/>
            <person name="James T.Y."/>
            <person name="Grigoriev I.V."/>
        </authorList>
    </citation>
    <scope>NUCLEOTIDE SEQUENCE [LARGE SCALE GENOMIC DNA]</scope>
    <source>
        <strain evidence="15">ATCC 52028</strain>
    </source>
</reference>
<evidence type="ECO:0000256" key="9">
    <source>
        <dbReference type="ARBA" id="ARBA00023128"/>
    </source>
</evidence>
<gene>
    <name evidence="14" type="ORF">CXG81DRAFT_8005</name>
</gene>
<dbReference type="InterPro" id="IPR020546">
    <property type="entry name" value="ATP_synth_F1_dsu/esu_N"/>
</dbReference>
<feature type="domain" description="ATP synthase F1 complex delta/epsilon subunit N-terminal" evidence="13">
    <location>
        <begin position="20"/>
        <end position="93"/>
    </location>
</feature>
<feature type="non-terminal residue" evidence="14">
    <location>
        <position position="151"/>
    </location>
</feature>
<keyword evidence="5" id="KW-0375">Hydrogen ion transport</keyword>
<name>A0A4P9X931_9FUNG</name>
<dbReference type="InterPro" id="IPR036771">
    <property type="entry name" value="ATPsynth_dsu/esu_N"/>
</dbReference>
<keyword evidence="15" id="KW-1185">Reference proteome</keyword>
<comment type="subcellular location">
    <subcellularLocation>
        <location evidence="1">Mitochondrion inner membrane</location>
    </subcellularLocation>
</comment>
<sequence length="151" mass="15156">VARTYASETPAAAGGQSSLRVTFSLPHATLLDRVAVRQVNLTSTDGSMGILAGHVPSLAQLVPGVVEVVPEAAGAPADRYFVSGGFAVIHPDSTLAISAIEAVPLADLDPAAIRAALDAATATANGAAGASEAQKVEARIQLEVFTAAQEA</sequence>
<dbReference type="Pfam" id="PF02823">
    <property type="entry name" value="ATP-synt_DE_N"/>
    <property type="match status" value="1"/>
</dbReference>
<dbReference type="PANTHER" id="PTHR13822:SF7">
    <property type="entry name" value="ATP SYNTHASE SUBUNIT DELTA, MITOCHONDRIAL"/>
    <property type="match status" value="1"/>
</dbReference>
<evidence type="ECO:0000256" key="4">
    <source>
        <dbReference type="ARBA" id="ARBA00022448"/>
    </source>
</evidence>
<keyword evidence="10" id="KW-0472">Membrane</keyword>
<proteinExistence type="inferred from homology"/>
<evidence type="ECO:0000256" key="8">
    <source>
        <dbReference type="ARBA" id="ARBA00023065"/>
    </source>
</evidence>
<dbReference type="GO" id="GO:0045259">
    <property type="term" value="C:proton-transporting ATP synthase complex"/>
    <property type="evidence" value="ECO:0007669"/>
    <property type="project" value="UniProtKB-KW"/>
</dbReference>
<dbReference type="EMBL" id="ML014159">
    <property type="protein sequence ID" value="RKP01837.1"/>
    <property type="molecule type" value="Genomic_DNA"/>
</dbReference>
<dbReference type="OrthoDB" id="270171at2759"/>
<evidence type="ECO:0000259" key="13">
    <source>
        <dbReference type="Pfam" id="PF02823"/>
    </source>
</evidence>
<evidence type="ECO:0000256" key="2">
    <source>
        <dbReference type="ARBA" id="ARBA00005712"/>
    </source>
</evidence>
<comment type="similarity">
    <text evidence="2">Belongs to the ATPase epsilon chain family.</text>
</comment>
<keyword evidence="4" id="KW-0813">Transport</keyword>
<feature type="non-terminal residue" evidence="14">
    <location>
        <position position="1"/>
    </location>
</feature>
<keyword evidence="7" id="KW-0809">Transit peptide</keyword>
<organism evidence="14 15">
    <name type="scientific">Caulochytrium protostelioides</name>
    <dbReference type="NCBI Taxonomy" id="1555241"/>
    <lineage>
        <taxon>Eukaryota</taxon>
        <taxon>Fungi</taxon>
        <taxon>Fungi incertae sedis</taxon>
        <taxon>Chytridiomycota</taxon>
        <taxon>Chytridiomycota incertae sedis</taxon>
        <taxon>Chytridiomycetes</taxon>
        <taxon>Caulochytriales</taxon>
        <taxon>Caulochytriaceae</taxon>
        <taxon>Caulochytrium</taxon>
    </lineage>
</organism>
<evidence type="ECO:0000256" key="7">
    <source>
        <dbReference type="ARBA" id="ARBA00022946"/>
    </source>
</evidence>
<accession>A0A4P9X931</accession>
<dbReference type="STRING" id="1555241.A0A4P9X931"/>
<evidence type="ECO:0000256" key="3">
    <source>
        <dbReference type="ARBA" id="ARBA00016960"/>
    </source>
</evidence>
<dbReference type="CDD" id="cd12152">
    <property type="entry name" value="F1-ATPase_delta"/>
    <property type="match status" value="1"/>
</dbReference>
<dbReference type="GO" id="GO:0046933">
    <property type="term" value="F:proton-transporting ATP synthase activity, rotational mechanism"/>
    <property type="evidence" value="ECO:0007669"/>
    <property type="project" value="InterPro"/>
</dbReference>
<evidence type="ECO:0000256" key="10">
    <source>
        <dbReference type="ARBA" id="ARBA00023136"/>
    </source>
</evidence>
<keyword evidence="11" id="KW-0139">CF(1)</keyword>
<evidence type="ECO:0000313" key="14">
    <source>
        <dbReference type="EMBL" id="RKP01837.1"/>
    </source>
</evidence>
<keyword evidence="11" id="KW-0066">ATP synthesis</keyword>
<evidence type="ECO:0000256" key="11">
    <source>
        <dbReference type="ARBA" id="ARBA00023196"/>
    </source>
</evidence>